<name>A0A432P498_9HYPH</name>
<dbReference type="AlphaFoldDB" id="A0A432P498"/>
<sequence length="117" mass="11865">MATGRSSEKQILGARRAVRFTQIAALAQLAGGGRGIERLPQTSSLLGGEGAGDSHVKIAAVPVCLASLLQGLPHSPSSQALSLGSTPAADGEASVDPRVKPWDDGEWGPLLPNAMSA</sequence>
<feature type="region of interest" description="Disordered" evidence="1">
    <location>
        <begin position="76"/>
        <end position="117"/>
    </location>
</feature>
<reference evidence="2 3" key="1">
    <citation type="submission" date="2018-11" db="EMBL/GenBank/DDBJ databases">
        <title>Rhizobium chutanense sp. nov., isolated from root nodules of Phaseolus vulgaris in China.</title>
        <authorList>
            <person name="Huo Y."/>
        </authorList>
    </citation>
    <scope>NUCLEOTIDE SEQUENCE [LARGE SCALE GENOMIC DNA]</scope>
    <source>
        <strain evidence="2 3">C16</strain>
    </source>
</reference>
<feature type="compositionally biased region" description="Polar residues" evidence="1">
    <location>
        <begin position="76"/>
        <end position="85"/>
    </location>
</feature>
<organism evidence="2 3">
    <name type="scientific">Rhizobium chutanense</name>
    <dbReference type="NCBI Taxonomy" id="2035448"/>
    <lineage>
        <taxon>Bacteria</taxon>
        <taxon>Pseudomonadati</taxon>
        <taxon>Pseudomonadota</taxon>
        <taxon>Alphaproteobacteria</taxon>
        <taxon>Hyphomicrobiales</taxon>
        <taxon>Rhizobiaceae</taxon>
        <taxon>Rhizobium/Agrobacterium group</taxon>
        <taxon>Rhizobium</taxon>
    </lineage>
</organism>
<accession>A0A432P498</accession>
<comment type="caution">
    <text evidence="2">The sequence shown here is derived from an EMBL/GenBank/DDBJ whole genome shotgun (WGS) entry which is preliminary data.</text>
</comment>
<evidence type="ECO:0000256" key="1">
    <source>
        <dbReference type="SAM" id="MobiDB-lite"/>
    </source>
</evidence>
<dbReference type="Proteomes" id="UP000278081">
    <property type="component" value="Unassembled WGS sequence"/>
</dbReference>
<evidence type="ECO:0000313" key="2">
    <source>
        <dbReference type="EMBL" id="RUM07068.1"/>
    </source>
</evidence>
<proteinExistence type="predicted"/>
<protein>
    <submittedName>
        <fullName evidence="2">Uncharacterized protein</fullName>
    </submittedName>
</protein>
<dbReference type="EMBL" id="RJTJ01000007">
    <property type="protein sequence ID" value="RUM07068.1"/>
    <property type="molecule type" value="Genomic_DNA"/>
</dbReference>
<evidence type="ECO:0000313" key="3">
    <source>
        <dbReference type="Proteomes" id="UP000278081"/>
    </source>
</evidence>
<gene>
    <name evidence="2" type="ORF">EFR84_09235</name>
</gene>